<evidence type="ECO:0000313" key="3">
    <source>
        <dbReference type="Proteomes" id="UP000250235"/>
    </source>
</evidence>
<keyword evidence="3" id="KW-1185">Reference proteome</keyword>
<organism evidence="2 3">
    <name type="scientific">Dorcoceras hygrometricum</name>
    <dbReference type="NCBI Taxonomy" id="472368"/>
    <lineage>
        <taxon>Eukaryota</taxon>
        <taxon>Viridiplantae</taxon>
        <taxon>Streptophyta</taxon>
        <taxon>Embryophyta</taxon>
        <taxon>Tracheophyta</taxon>
        <taxon>Spermatophyta</taxon>
        <taxon>Magnoliopsida</taxon>
        <taxon>eudicotyledons</taxon>
        <taxon>Gunneridae</taxon>
        <taxon>Pentapetalae</taxon>
        <taxon>asterids</taxon>
        <taxon>lamiids</taxon>
        <taxon>Lamiales</taxon>
        <taxon>Gesneriaceae</taxon>
        <taxon>Didymocarpoideae</taxon>
        <taxon>Trichosporeae</taxon>
        <taxon>Loxocarpinae</taxon>
        <taxon>Dorcoceras</taxon>
    </lineage>
</organism>
<dbReference type="AlphaFoldDB" id="A0A2Z7BGH0"/>
<gene>
    <name evidence="2" type="ORF">F511_36451</name>
</gene>
<feature type="region of interest" description="Disordered" evidence="1">
    <location>
        <begin position="1"/>
        <end position="40"/>
    </location>
</feature>
<name>A0A2Z7BGH0_9LAMI</name>
<feature type="region of interest" description="Disordered" evidence="1">
    <location>
        <begin position="90"/>
        <end position="126"/>
    </location>
</feature>
<proteinExistence type="predicted"/>
<protein>
    <submittedName>
        <fullName evidence="2">Uncharacterized protein</fullName>
    </submittedName>
</protein>
<reference evidence="2 3" key="1">
    <citation type="journal article" date="2015" name="Proc. Natl. Acad. Sci. U.S.A.">
        <title>The resurrection genome of Boea hygrometrica: A blueprint for survival of dehydration.</title>
        <authorList>
            <person name="Xiao L."/>
            <person name="Yang G."/>
            <person name="Zhang L."/>
            <person name="Yang X."/>
            <person name="Zhao S."/>
            <person name="Ji Z."/>
            <person name="Zhou Q."/>
            <person name="Hu M."/>
            <person name="Wang Y."/>
            <person name="Chen M."/>
            <person name="Xu Y."/>
            <person name="Jin H."/>
            <person name="Xiao X."/>
            <person name="Hu G."/>
            <person name="Bao F."/>
            <person name="Hu Y."/>
            <person name="Wan P."/>
            <person name="Li L."/>
            <person name="Deng X."/>
            <person name="Kuang T."/>
            <person name="Xiang C."/>
            <person name="Zhu J.K."/>
            <person name="Oliver M.J."/>
            <person name="He Y."/>
        </authorList>
    </citation>
    <scope>NUCLEOTIDE SEQUENCE [LARGE SCALE GENOMIC DNA]</scope>
    <source>
        <strain evidence="3">cv. XS01</strain>
    </source>
</reference>
<dbReference type="EMBL" id="KV007601">
    <property type="protein sequence ID" value="KZV31238.1"/>
    <property type="molecule type" value="Genomic_DNA"/>
</dbReference>
<dbReference type="Proteomes" id="UP000250235">
    <property type="component" value="Unassembled WGS sequence"/>
</dbReference>
<sequence length="141" mass="15213">MLPIRRGRGRGQFEESAGQNEDRRSARSHTRVSDEEEVEVAAPPVERMDFVIARFQRMNPPVFNDCGSLRQSGPRPDPRLLRQAALEALKRSARTNTPRKNYAGTISGEVGGDGGGDGGGAWGGGGGGVRVRRVAGFLLRV</sequence>
<evidence type="ECO:0000313" key="2">
    <source>
        <dbReference type="EMBL" id="KZV31238.1"/>
    </source>
</evidence>
<evidence type="ECO:0000256" key="1">
    <source>
        <dbReference type="SAM" id="MobiDB-lite"/>
    </source>
</evidence>
<accession>A0A2Z7BGH0</accession>
<feature type="compositionally biased region" description="Gly residues" evidence="1">
    <location>
        <begin position="109"/>
        <end position="126"/>
    </location>
</feature>